<dbReference type="OrthoDB" id="29058at2759"/>
<evidence type="ECO:0000256" key="2">
    <source>
        <dbReference type="ARBA" id="ARBA00008105"/>
    </source>
</evidence>
<keyword evidence="7" id="KW-1185">Reference proteome</keyword>
<evidence type="ECO:0000256" key="5">
    <source>
        <dbReference type="PIRNR" id="PIRNR015952"/>
    </source>
</evidence>
<evidence type="ECO:0000256" key="4">
    <source>
        <dbReference type="ARBA" id="ARBA00023242"/>
    </source>
</evidence>
<comment type="similarity">
    <text evidence="2 5">Belongs to the UTP11 family.</text>
</comment>
<dbReference type="GO" id="GO:0032040">
    <property type="term" value="C:small-subunit processome"/>
    <property type="evidence" value="ECO:0007669"/>
    <property type="project" value="UniProtKB-UniRule"/>
</dbReference>
<dbReference type="Pfam" id="PF03998">
    <property type="entry name" value="Utp11"/>
    <property type="match status" value="1"/>
</dbReference>
<dbReference type="Proteomes" id="UP000625711">
    <property type="component" value="Unassembled WGS sequence"/>
</dbReference>
<dbReference type="GO" id="GO:0006364">
    <property type="term" value="P:rRNA processing"/>
    <property type="evidence" value="ECO:0007669"/>
    <property type="project" value="UniProtKB-UniRule"/>
</dbReference>
<gene>
    <name evidence="6" type="ORF">GWI33_004492</name>
</gene>
<dbReference type="AlphaFoldDB" id="A0A834IMA1"/>
<proteinExistence type="inferred from homology"/>
<dbReference type="PIRSF" id="PIRSF015952">
    <property type="entry name" value="U3snoRNP11"/>
    <property type="match status" value="1"/>
</dbReference>
<comment type="caution">
    <text evidence="6">The sequence shown here is derived from an EMBL/GenBank/DDBJ whole genome shotgun (WGS) entry which is preliminary data.</text>
</comment>
<evidence type="ECO:0000313" key="6">
    <source>
        <dbReference type="EMBL" id="KAF7281632.1"/>
    </source>
</evidence>
<sequence length="235" mass="28243">MSVWKKAAKVHQRIHRERHQPEERKHLGLLEKHKDYQRRAKDINEKKQTLKILKRRALNKNPDEFYHHMINSKVENGIHFEKETEPEDTAEQIQLMRTQDLKYVVTKRTQEHKKIEKIQAQLHLASVDHKVKNTHIYFDNEVKAKTEKVRLEKLSQEELPDIDPQTLQKSSKKRQHLYNELAKRIQREKQLAIVQRKIEVSKAIESKKNHLPPKKIKKGSKTNAPVYVWKYERQK</sequence>
<protein>
    <recommendedName>
        <fullName evidence="5">U3 small nucleolar RNA-associated protein 11</fullName>
        <shortName evidence="5">U3 snoRNA-associated protein 11</shortName>
    </recommendedName>
</protein>
<comment type="function">
    <text evidence="5">Involved in nucleolar processing of pre-18S ribosomal RNA.</text>
</comment>
<dbReference type="PANTHER" id="PTHR12838">
    <property type="entry name" value="U3 SMALL NUCLEOLAR RNA-ASSOCIATED PROTEIN 11"/>
    <property type="match status" value="1"/>
</dbReference>
<comment type="subcellular location">
    <subcellularLocation>
        <location evidence="1 5">Nucleus</location>
        <location evidence="1 5">Nucleolus</location>
    </subcellularLocation>
</comment>
<evidence type="ECO:0000313" key="7">
    <source>
        <dbReference type="Proteomes" id="UP000625711"/>
    </source>
</evidence>
<evidence type="ECO:0000256" key="1">
    <source>
        <dbReference type="ARBA" id="ARBA00004604"/>
    </source>
</evidence>
<name>A0A834IMA1_RHYFE</name>
<reference evidence="6" key="1">
    <citation type="submission" date="2020-08" db="EMBL/GenBank/DDBJ databases">
        <title>Genome sequencing and assembly of the red palm weevil Rhynchophorus ferrugineus.</title>
        <authorList>
            <person name="Dias G.B."/>
            <person name="Bergman C.M."/>
            <person name="Manee M."/>
        </authorList>
    </citation>
    <scope>NUCLEOTIDE SEQUENCE</scope>
    <source>
        <strain evidence="6">AA-2017</strain>
        <tissue evidence="6">Whole larva</tissue>
    </source>
</reference>
<keyword evidence="4 5" id="KW-0539">Nucleus</keyword>
<dbReference type="InterPro" id="IPR007144">
    <property type="entry name" value="SSU_processome_Utp11"/>
</dbReference>
<comment type="subunit">
    <text evidence="5">Component of the ribosomal small subunit (SSU) processome.</text>
</comment>
<keyword evidence="3 5" id="KW-0698">rRNA processing</keyword>
<accession>A0A834IMA1</accession>
<organism evidence="6 7">
    <name type="scientific">Rhynchophorus ferrugineus</name>
    <name type="common">Red palm weevil</name>
    <name type="synonym">Curculio ferrugineus</name>
    <dbReference type="NCBI Taxonomy" id="354439"/>
    <lineage>
        <taxon>Eukaryota</taxon>
        <taxon>Metazoa</taxon>
        <taxon>Ecdysozoa</taxon>
        <taxon>Arthropoda</taxon>
        <taxon>Hexapoda</taxon>
        <taxon>Insecta</taxon>
        <taxon>Pterygota</taxon>
        <taxon>Neoptera</taxon>
        <taxon>Endopterygota</taxon>
        <taxon>Coleoptera</taxon>
        <taxon>Polyphaga</taxon>
        <taxon>Cucujiformia</taxon>
        <taxon>Curculionidae</taxon>
        <taxon>Dryophthorinae</taxon>
        <taxon>Rhynchophorus</taxon>
    </lineage>
</organism>
<dbReference type="PANTHER" id="PTHR12838:SF0">
    <property type="entry name" value="U3 SMALL NUCLEOLAR RNA-ASSOCIATED PROTEIN 11-RELATED"/>
    <property type="match status" value="1"/>
</dbReference>
<evidence type="ECO:0000256" key="3">
    <source>
        <dbReference type="ARBA" id="ARBA00022552"/>
    </source>
</evidence>
<dbReference type="EMBL" id="JAACXV010000232">
    <property type="protein sequence ID" value="KAF7281632.1"/>
    <property type="molecule type" value="Genomic_DNA"/>
</dbReference>